<evidence type="ECO:0000313" key="3">
    <source>
        <dbReference type="Proteomes" id="UP000738325"/>
    </source>
</evidence>
<feature type="non-terminal residue" evidence="2">
    <location>
        <position position="1"/>
    </location>
</feature>
<comment type="caution">
    <text evidence="2">The sequence shown here is derived from an EMBL/GenBank/DDBJ whole genome shotgun (WGS) entry which is preliminary data.</text>
</comment>
<dbReference type="Proteomes" id="UP000738325">
    <property type="component" value="Unassembled WGS sequence"/>
</dbReference>
<dbReference type="OrthoDB" id="5568181at2759"/>
<name>A0A9P6UP73_9FUNG</name>
<organism evidence="2 3">
    <name type="scientific">Dissophora globulifera</name>
    <dbReference type="NCBI Taxonomy" id="979702"/>
    <lineage>
        <taxon>Eukaryota</taxon>
        <taxon>Fungi</taxon>
        <taxon>Fungi incertae sedis</taxon>
        <taxon>Mucoromycota</taxon>
        <taxon>Mortierellomycotina</taxon>
        <taxon>Mortierellomycetes</taxon>
        <taxon>Mortierellales</taxon>
        <taxon>Mortierellaceae</taxon>
        <taxon>Dissophora</taxon>
    </lineage>
</organism>
<keyword evidence="3" id="KW-1185">Reference proteome</keyword>
<evidence type="ECO:0000313" key="2">
    <source>
        <dbReference type="EMBL" id="KAG0314863.1"/>
    </source>
</evidence>
<feature type="compositionally biased region" description="Polar residues" evidence="1">
    <location>
        <begin position="269"/>
        <end position="278"/>
    </location>
</feature>
<proteinExistence type="predicted"/>
<gene>
    <name evidence="2" type="ORF">BGZ99_007792</name>
</gene>
<sequence length="297" mass="32993">TDLHSKFNVLIAKYLHLTNLVNDPHSTLLQSYTVFPHEAPANDQHVQNLSVLLRTKLFPELEQDTEDRIKDGSVPGLQSSGNTAEDRKILQALKLKVMMHDALCQAADEIFENHRDTVNPKARYESDAEDEGDSEAIEGTSATESTIDRISNSAQQATTTNGRNKQQPVGVPPVIDFAVGMQDPSASIRYMDDWNGTLNDLDGYSSGYDGNEMDGADDVEFDDSYFERRRQEGIVDDVNLSEEEEEAAHEADESEDEDTFMEVSTGHQATYTDANSSIAHLIPDGEDSAEEDMEEIM</sequence>
<evidence type="ECO:0000256" key="1">
    <source>
        <dbReference type="SAM" id="MobiDB-lite"/>
    </source>
</evidence>
<feature type="compositionally biased region" description="Acidic residues" evidence="1">
    <location>
        <begin position="284"/>
        <end position="297"/>
    </location>
</feature>
<accession>A0A9P6UP73</accession>
<protein>
    <submittedName>
        <fullName evidence="2">Uncharacterized protein</fullName>
    </submittedName>
</protein>
<reference evidence="2" key="1">
    <citation type="journal article" date="2020" name="Fungal Divers.">
        <title>Resolving the Mortierellaceae phylogeny through synthesis of multi-gene phylogenetics and phylogenomics.</title>
        <authorList>
            <person name="Vandepol N."/>
            <person name="Liber J."/>
            <person name="Desiro A."/>
            <person name="Na H."/>
            <person name="Kennedy M."/>
            <person name="Barry K."/>
            <person name="Grigoriev I.V."/>
            <person name="Miller A.N."/>
            <person name="O'Donnell K."/>
            <person name="Stajich J.E."/>
            <person name="Bonito G."/>
        </authorList>
    </citation>
    <scope>NUCLEOTIDE SEQUENCE</scope>
    <source>
        <strain evidence="2">REB-010B</strain>
    </source>
</reference>
<feature type="region of interest" description="Disordered" evidence="1">
    <location>
        <begin position="122"/>
        <end position="148"/>
    </location>
</feature>
<dbReference type="AlphaFoldDB" id="A0A9P6UP73"/>
<feature type="compositionally biased region" description="Acidic residues" evidence="1">
    <location>
        <begin position="127"/>
        <end position="136"/>
    </location>
</feature>
<dbReference type="EMBL" id="JAAAIP010000579">
    <property type="protein sequence ID" value="KAG0314863.1"/>
    <property type="molecule type" value="Genomic_DNA"/>
</dbReference>
<feature type="region of interest" description="Disordered" evidence="1">
    <location>
        <begin position="269"/>
        <end position="297"/>
    </location>
</feature>